<gene>
    <name evidence="2" type="ORF">HPBE_LOCUS26961</name>
</gene>
<evidence type="ECO:0000256" key="1">
    <source>
        <dbReference type="SAM" id="MobiDB-lite"/>
    </source>
</evidence>
<reference evidence="2 3" key="1">
    <citation type="submission" date="2018-11" db="EMBL/GenBank/DDBJ databases">
        <authorList>
            <consortium name="Pathogen Informatics"/>
        </authorList>
    </citation>
    <scope>NUCLEOTIDE SEQUENCE [LARGE SCALE GENOMIC DNA]</scope>
</reference>
<evidence type="ECO:0000313" key="2">
    <source>
        <dbReference type="EMBL" id="VDP60193.1"/>
    </source>
</evidence>
<feature type="region of interest" description="Disordered" evidence="1">
    <location>
        <begin position="127"/>
        <end position="162"/>
    </location>
</feature>
<protein>
    <submittedName>
        <fullName evidence="2 4">Uncharacterized protein</fullName>
    </submittedName>
</protein>
<accession>A0A183GW92</accession>
<keyword evidence="3" id="KW-1185">Reference proteome</keyword>
<organism evidence="3 4">
    <name type="scientific">Heligmosomoides polygyrus</name>
    <name type="common">Parasitic roundworm</name>
    <dbReference type="NCBI Taxonomy" id="6339"/>
    <lineage>
        <taxon>Eukaryota</taxon>
        <taxon>Metazoa</taxon>
        <taxon>Ecdysozoa</taxon>
        <taxon>Nematoda</taxon>
        <taxon>Chromadorea</taxon>
        <taxon>Rhabditida</taxon>
        <taxon>Rhabditina</taxon>
        <taxon>Rhabditomorpha</taxon>
        <taxon>Strongyloidea</taxon>
        <taxon>Heligmosomidae</taxon>
        <taxon>Heligmosomoides</taxon>
    </lineage>
</organism>
<name>A0A183GW92_HELPZ</name>
<dbReference type="AlphaFoldDB" id="A0A183GW92"/>
<proteinExistence type="predicted"/>
<evidence type="ECO:0000313" key="4">
    <source>
        <dbReference type="WBParaSite" id="HPBE_0002696201-mRNA-1"/>
    </source>
</evidence>
<accession>A0A3P8IRD2</accession>
<feature type="compositionally biased region" description="Polar residues" evidence="1">
    <location>
        <begin position="41"/>
        <end position="50"/>
    </location>
</feature>
<feature type="compositionally biased region" description="Basic and acidic residues" evidence="1">
    <location>
        <begin position="127"/>
        <end position="151"/>
    </location>
</feature>
<dbReference type="EMBL" id="UZAH01041431">
    <property type="protein sequence ID" value="VDP60193.1"/>
    <property type="molecule type" value="Genomic_DNA"/>
</dbReference>
<evidence type="ECO:0000313" key="3">
    <source>
        <dbReference type="Proteomes" id="UP000050761"/>
    </source>
</evidence>
<sequence>MTQPDHYKSKRRSEEGSIDDELSTTGSLDAADALVPDNDSNRSPLEWTSSSHHRLGGGERNTTSRFPASGNVACGNRPSGRKGKTTLYGCRQQGKTGEAASGAPGILEKTTTTTAIICHGANYAEPAEHACHRSKPRNTDTHPGYGRESRQHSSHGSLSKVK</sequence>
<dbReference type="WBParaSite" id="HPBE_0002696201-mRNA-1">
    <property type="protein sequence ID" value="HPBE_0002696201-mRNA-1"/>
    <property type="gene ID" value="HPBE_0002696201"/>
</dbReference>
<dbReference type="Proteomes" id="UP000050761">
    <property type="component" value="Unassembled WGS sequence"/>
</dbReference>
<reference evidence="4" key="2">
    <citation type="submission" date="2019-09" db="UniProtKB">
        <authorList>
            <consortium name="WormBaseParasite"/>
        </authorList>
    </citation>
    <scope>IDENTIFICATION</scope>
</reference>
<feature type="region of interest" description="Disordered" evidence="1">
    <location>
        <begin position="1"/>
        <end position="106"/>
    </location>
</feature>